<evidence type="ECO:0000313" key="3">
    <source>
        <dbReference type="Proteomes" id="UP000050794"/>
    </source>
</evidence>
<protein>
    <submittedName>
        <fullName evidence="4">CTNNB1_binding domain-containing protein</fullName>
    </submittedName>
</protein>
<dbReference type="EMBL" id="UYWY01023085">
    <property type="protein sequence ID" value="VDM47094.1"/>
    <property type="molecule type" value="Genomic_DNA"/>
</dbReference>
<feature type="region of interest" description="Disordered" evidence="1">
    <location>
        <begin position="1"/>
        <end position="64"/>
    </location>
</feature>
<keyword evidence="3" id="KW-1185">Reference proteome</keyword>
<dbReference type="WBParaSite" id="TCNE_0001577401-mRNA-1">
    <property type="protein sequence ID" value="TCNE_0001577401-mRNA-1"/>
    <property type="gene ID" value="TCNE_0001577401"/>
</dbReference>
<proteinExistence type="predicted"/>
<name>A0A183V4V3_TOXCA</name>
<reference evidence="4" key="1">
    <citation type="submission" date="2016-06" db="UniProtKB">
        <authorList>
            <consortium name="WormBaseParasite"/>
        </authorList>
    </citation>
    <scope>IDENTIFICATION</scope>
</reference>
<evidence type="ECO:0000256" key="1">
    <source>
        <dbReference type="SAM" id="MobiDB-lite"/>
    </source>
</evidence>
<dbReference type="Proteomes" id="UP000050794">
    <property type="component" value="Unassembled WGS sequence"/>
</dbReference>
<feature type="compositionally biased region" description="Basic and acidic residues" evidence="1">
    <location>
        <begin position="1"/>
        <end position="12"/>
    </location>
</feature>
<gene>
    <name evidence="2" type="ORF">TCNE_LOCUS15773</name>
</gene>
<feature type="compositionally biased region" description="Basic and acidic residues" evidence="1">
    <location>
        <begin position="52"/>
        <end position="61"/>
    </location>
</feature>
<feature type="compositionally biased region" description="Acidic residues" evidence="1">
    <location>
        <begin position="17"/>
        <end position="26"/>
    </location>
</feature>
<sequence length="73" mass="8247">MPRRFSEQKKMTVGELLENDDTDLEGISDASSHDGSSMKESLFESDSEEEVDMKAKKKSDEESVGYTHLIFTI</sequence>
<dbReference type="AlphaFoldDB" id="A0A183V4V3"/>
<feature type="compositionally biased region" description="Polar residues" evidence="1">
    <location>
        <begin position="29"/>
        <end position="39"/>
    </location>
</feature>
<organism evidence="3 4">
    <name type="scientific">Toxocara canis</name>
    <name type="common">Canine roundworm</name>
    <dbReference type="NCBI Taxonomy" id="6265"/>
    <lineage>
        <taxon>Eukaryota</taxon>
        <taxon>Metazoa</taxon>
        <taxon>Ecdysozoa</taxon>
        <taxon>Nematoda</taxon>
        <taxon>Chromadorea</taxon>
        <taxon>Rhabditida</taxon>
        <taxon>Spirurina</taxon>
        <taxon>Ascaridomorpha</taxon>
        <taxon>Ascaridoidea</taxon>
        <taxon>Toxocaridae</taxon>
        <taxon>Toxocara</taxon>
    </lineage>
</organism>
<evidence type="ECO:0000313" key="2">
    <source>
        <dbReference type="EMBL" id="VDM47094.1"/>
    </source>
</evidence>
<reference evidence="2 3" key="2">
    <citation type="submission" date="2018-11" db="EMBL/GenBank/DDBJ databases">
        <authorList>
            <consortium name="Pathogen Informatics"/>
        </authorList>
    </citation>
    <scope>NUCLEOTIDE SEQUENCE [LARGE SCALE GENOMIC DNA]</scope>
</reference>
<evidence type="ECO:0000313" key="4">
    <source>
        <dbReference type="WBParaSite" id="TCNE_0001577401-mRNA-1"/>
    </source>
</evidence>
<accession>A0A183V4V3</accession>